<keyword evidence="2" id="KW-1185">Reference proteome</keyword>
<feature type="non-terminal residue" evidence="1">
    <location>
        <position position="1"/>
    </location>
</feature>
<reference evidence="1 2" key="1">
    <citation type="journal article" date="2018" name="Front. Plant Sci.">
        <title>Red Clover (Trifolium pratense) and Zigzag Clover (T. medium) - A Picture of Genomic Similarities and Differences.</title>
        <authorList>
            <person name="Dluhosova J."/>
            <person name="Istvanek J."/>
            <person name="Nedelnik J."/>
            <person name="Repkova J."/>
        </authorList>
    </citation>
    <scope>NUCLEOTIDE SEQUENCE [LARGE SCALE GENOMIC DNA]</scope>
    <source>
        <strain evidence="2">cv. 10/8</strain>
        <tissue evidence="1">Leaf</tissue>
    </source>
</reference>
<dbReference type="EMBL" id="LXQA010307266">
    <property type="protein sequence ID" value="MCI42655.1"/>
    <property type="molecule type" value="Genomic_DNA"/>
</dbReference>
<proteinExistence type="predicted"/>
<sequence>KETVGGFLVIEKRVLGKVLGQRGWS</sequence>
<dbReference type="AlphaFoldDB" id="A0A392S429"/>
<name>A0A392S429_9FABA</name>
<comment type="caution">
    <text evidence="1">The sequence shown here is derived from an EMBL/GenBank/DDBJ whole genome shotgun (WGS) entry which is preliminary data.</text>
</comment>
<accession>A0A392S429</accession>
<organism evidence="1 2">
    <name type="scientific">Trifolium medium</name>
    <dbReference type="NCBI Taxonomy" id="97028"/>
    <lineage>
        <taxon>Eukaryota</taxon>
        <taxon>Viridiplantae</taxon>
        <taxon>Streptophyta</taxon>
        <taxon>Embryophyta</taxon>
        <taxon>Tracheophyta</taxon>
        <taxon>Spermatophyta</taxon>
        <taxon>Magnoliopsida</taxon>
        <taxon>eudicotyledons</taxon>
        <taxon>Gunneridae</taxon>
        <taxon>Pentapetalae</taxon>
        <taxon>rosids</taxon>
        <taxon>fabids</taxon>
        <taxon>Fabales</taxon>
        <taxon>Fabaceae</taxon>
        <taxon>Papilionoideae</taxon>
        <taxon>50 kb inversion clade</taxon>
        <taxon>NPAAA clade</taxon>
        <taxon>Hologalegina</taxon>
        <taxon>IRL clade</taxon>
        <taxon>Trifolieae</taxon>
        <taxon>Trifolium</taxon>
    </lineage>
</organism>
<protein>
    <submittedName>
        <fullName evidence="1">Uncharacterized protein</fullName>
    </submittedName>
</protein>
<evidence type="ECO:0000313" key="1">
    <source>
        <dbReference type="EMBL" id="MCI42655.1"/>
    </source>
</evidence>
<evidence type="ECO:0000313" key="2">
    <source>
        <dbReference type="Proteomes" id="UP000265520"/>
    </source>
</evidence>
<dbReference type="Proteomes" id="UP000265520">
    <property type="component" value="Unassembled WGS sequence"/>
</dbReference>